<evidence type="ECO:0000256" key="1">
    <source>
        <dbReference type="SAM" id="Phobius"/>
    </source>
</evidence>
<organism evidence="2 3">
    <name type="scientific">Duganella guangzhouensis</name>
    <dbReference type="NCBI Taxonomy" id="2666084"/>
    <lineage>
        <taxon>Bacteria</taxon>
        <taxon>Pseudomonadati</taxon>
        <taxon>Pseudomonadota</taxon>
        <taxon>Betaproteobacteria</taxon>
        <taxon>Burkholderiales</taxon>
        <taxon>Oxalobacteraceae</taxon>
        <taxon>Telluria group</taxon>
        <taxon>Duganella</taxon>
    </lineage>
</organism>
<evidence type="ECO:0000313" key="2">
    <source>
        <dbReference type="EMBL" id="MRW91957.1"/>
    </source>
</evidence>
<gene>
    <name evidence="2" type="ORF">GJ699_18350</name>
</gene>
<accession>A0A6I2L471</accession>
<dbReference type="Proteomes" id="UP000433309">
    <property type="component" value="Unassembled WGS sequence"/>
</dbReference>
<dbReference type="RefSeq" id="WP_154378874.1">
    <property type="nucleotide sequence ID" value="NZ_WKJK01000009.1"/>
</dbReference>
<dbReference type="AlphaFoldDB" id="A0A6I2L471"/>
<feature type="transmembrane region" description="Helical" evidence="1">
    <location>
        <begin position="39"/>
        <end position="55"/>
    </location>
</feature>
<sequence length="82" mass="9208">MGALFWIKRFLLAAVPLFAILAAVEWFKGSPRQEDYLSAGAWAVIAAGIFTYTSWRRYRHAKACGMCDDLAAARKNKNISPR</sequence>
<keyword evidence="3" id="KW-1185">Reference proteome</keyword>
<comment type="caution">
    <text evidence="2">The sequence shown here is derived from an EMBL/GenBank/DDBJ whole genome shotgun (WGS) entry which is preliminary data.</text>
</comment>
<keyword evidence="1" id="KW-0812">Transmembrane</keyword>
<evidence type="ECO:0000313" key="3">
    <source>
        <dbReference type="Proteomes" id="UP000433309"/>
    </source>
</evidence>
<keyword evidence="1" id="KW-1133">Transmembrane helix</keyword>
<name>A0A6I2L471_9BURK</name>
<proteinExistence type="predicted"/>
<reference evidence="2 3" key="1">
    <citation type="submission" date="2019-11" db="EMBL/GenBank/DDBJ databases">
        <title>Novel species isolated from a subtropical stream in China.</title>
        <authorList>
            <person name="Lu H."/>
        </authorList>
    </citation>
    <scope>NUCLEOTIDE SEQUENCE [LARGE SCALE GENOMIC DNA]</scope>
    <source>
        <strain evidence="2 3">FT80W</strain>
    </source>
</reference>
<keyword evidence="1" id="KW-0472">Membrane</keyword>
<protein>
    <submittedName>
        <fullName evidence="2">Uncharacterized protein</fullName>
    </submittedName>
</protein>
<dbReference type="EMBL" id="WKJK01000009">
    <property type="protein sequence ID" value="MRW91957.1"/>
    <property type="molecule type" value="Genomic_DNA"/>
</dbReference>